<reference evidence="2 3" key="1">
    <citation type="submission" date="2006-11" db="EMBL/GenBank/DDBJ databases">
        <authorList>
            <person name="Giovannoni S."/>
            <person name="Vergin K."/>
            <person name="Ferriera S."/>
            <person name="Johnson J."/>
            <person name="Kravitz S."/>
            <person name="Beeson K."/>
            <person name="Sutton G."/>
            <person name="Rogers Y.-H."/>
            <person name="Friedman R."/>
            <person name="Frazier M."/>
            <person name="Venter J.C."/>
        </authorList>
    </citation>
    <scope>NUCLEOTIDE SEQUENCE [LARGE SCALE GENOMIC DNA]</scope>
    <source>
        <strain evidence="2 3">HTCC2181</strain>
    </source>
</reference>
<dbReference type="Proteomes" id="UP000054262">
    <property type="component" value="Unassembled WGS sequence"/>
</dbReference>
<dbReference type="PANTHER" id="PTHR35867">
    <property type="entry name" value="PROTEIN RSEC"/>
    <property type="match status" value="1"/>
</dbReference>
<dbReference type="Pfam" id="PF04246">
    <property type="entry name" value="RseC_MucC"/>
    <property type="match status" value="1"/>
</dbReference>
<feature type="transmembrane region" description="Helical" evidence="1">
    <location>
        <begin position="73"/>
        <end position="95"/>
    </location>
</feature>
<feature type="transmembrane region" description="Helical" evidence="1">
    <location>
        <begin position="107"/>
        <end position="127"/>
    </location>
</feature>
<keyword evidence="3" id="KW-1185">Reference proteome</keyword>
<dbReference type="AlphaFoldDB" id="A0P642"/>
<keyword evidence="1" id="KW-1133">Transmembrane helix</keyword>
<dbReference type="PIRSF" id="PIRSF004923">
    <property type="entry name" value="RseC"/>
    <property type="match status" value="1"/>
</dbReference>
<evidence type="ECO:0008006" key="4">
    <source>
        <dbReference type="Google" id="ProtNLM"/>
    </source>
</evidence>
<keyword evidence="1" id="KW-0812">Transmembrane</keyword>
<evidence type="ECO:0000313" key="2">
    <source>
        <dbReference type="EMBL" id="EAV47002.1"/>
    </source>
</evidence>
<evidence type="ECO:0000313" key="3">
    <source>
        <dbReference type="Proteomes" id="UP000054262"/>
    </source>
</evidence>
<gene>
    <name evidence="2" type="ORF">MB2181_02975</name>
</gene>
<sequence length="143" mass="16212">MIEEQAVVIFKEDDQVSVEIMRTKPCGLCGKTQGCGNSIWGKIFSHKRNKLSIKNNIGVKVGDRVMLTIEENYLLRSSLLLYGLPLLFLFIGMVFMDTITQKNSDLWVLVGAIFGMLSGLILVKFLARKNHDRLYKEAMITKI</sequence>
<comment type="caution">
    <text evidence="2">The sequence shown here is derived from an EMBL/GenBank/DDBJ whole genome shotgun (WGS) entry which is preliminary data.</text>
</comment>
<accession>A0P642</accession>
<dbReference type="EMBL" id="AAUX01000001">
    <property type="protein sequence ID" value="EAV47002.1"/>
    <property type="molecule type" value="Genomic_DNA"/>
</dbReference>
<protein>
    <recommendedName>
        <fullName evidence="4">Positive regulator of sigma E, RseC/MucC</fullName>
    </recommendedName>
</protein>
<dbReference type="PANTHER" id="PTHR35867:SF1">
    <property type="entry name" value="PROTEIN RSEC"/>
    <property type="match status" value="1"/>
</dbReference>
<organism evidence="2 3">
    <name type="scientific">Methylophilales bacterium HTCC2181</name>
    <dbReference type="NCBI Taxonomy" id="383631"/>
    <lineage>
        <taxon>Bacteria</taxon>
        <taxon>Pseudomonadati</taxon>
        <taxon>Pseudomonadota</taxon>
        <taxon>Betaproteobacteria</taxon>
        <taxon>Nitrosomonadales</taxon>
        <taxon>OM43 clade</taxon>
    </lineage>
</organism>
<evidence type="ECO:0000256" key="1">
    <source>
        <dbReference type="SAM" id="Phobius"/>
    </source>
</evidence>
<keyword evidence="1" id="KW-0472">Membrane</keyword>
<dbReference type="InterPro" id="IPR026268">
    <property type="entry name" value="RseC"/>
</dbReference>
<name>A0P642_9PROT</name>
<proteinExistence type="predicted"/>
<dbReference type="InterPro" id="IPR007359">
    <property type="entry name" value="SigmaE_reg_RseC_MucC"/>
</dbReference>
<dbReference type="OrthoDB" id="8536337at2"/>